<reference evidence="7 8" key="1">
    <citation type="submission" date="2015-07" db="EMBL/GenBank/DDBJ databases">
        <authorList>
            <person name="Kim K.M."/>
        </authorList>
    </citation>
    <scope>NUCLEOTIDE SEQUENCE [LARGE SCALE GENOMIC DNA]</scope>
    <source>
        <strain evidence="7 8">KCTC 12363</strain>
    </source>
</reference>
<evidence type="ECO:0000313" key="8">
    <source>
        <dbReference type="Proteomes" id="UP000036520"/>
    </source>
</evidence>
<dbReference type="InterPro" id="IPR050320">
    <property type="entry name" value="N5-glutamine_MTase"/>
</dbReference>
<dbReference type="PATRIC" id="fig|320787.5.peg.1753"/>
<organism evidence="7 8">
    <name type="scientific">Cyclobacterium amurskyense</name>
    <dbReference type="NCBI Taxonomy" id="320787"/>
    <lineage>
        <taxon>Bacteria</taxon>
        <taxon>Pseudomonadati</taxon>
        <taxon>Bacteroidota</taxon>
        <taxon>Cytophagia</taxon>
        <taxon>Cytophagales</taxon>
        <taxon>Cyclobacteriaceae</taxon>
        <taxon>Cyclobacterium</taxon>
    </lineage>
</organism>
<evidence type="ECO:0000256" key="1">
    <source>
        <dbReference type="ARBA" id="ARBA00022603"/>
    </source>
</evidence>
<dbReference type="EC" id="2.1.1.297" evidence="5"/>
<dbReference type="PANTHER" id="PTHR18895">
    <property type="entry name" value="HEMK METHYLTRANSFERASE"/>
    <property type="match status" value="1"/>
</dbReference>
<dbReference type="NCBIfam" id="TIGR03534">
    <property type="entry name" value="RF_mod_PrmC"/>
    <property type="match status" value="1"/>
</dbReference>
<dbReference type="InterPro" id="IPR019874">
    <property type="entry name" value="RF_methyltr_PrmC"/>
</dbReference>
<dbReference type="OrthoDB" id="9800643at2"/>
<evidence type="ECO:0000259" key="6">
    <source>
        <dbReference type="Pfam" id="PF05175"/>
    </source>
</evidence>
<dbReference type="GO" id="GO:0032259">
    <property type="term" value="P:methylation"/>
    <property type="evidence" value="ECO:0007669"/>
    <property type="project" value="UniProtKB-KW"/>
</dbReference>
<dbReference type="Proteomes" id="UP000036520">
    <property type="component" value="Chromosome"/>
</dbReference>
<dbReference type="PROSITE" id="PS00092">
    <property type="entry name" value="N6_MTASE"/>
    <property type="match status" value="1"/>
</dbReference>
<feature type="binding site" evidence="5">
    <location>
        <begin position="182"/>
        <end position="185"/>
    </location>
    <ligand>
        <name>substrate</name>
    </ligand>
</feature>
<dbReference type="NCBIfam" id="TIGR00536">
    <property type="entry name" value="hemK_fam"/>
    <property type="match status" value="1"/>
</dbReference>
<dbReference type="InterPro" id="IPR029063">
    <property type="entry name" value="SAM-dependent_MTases_sf"/>
</dbReference>
<dbReference type="GO" id="GO:0102559">
    <property type="term" value="F:peptide chain release factor N(5)-glutamine methyltransferase activity"/>
    <property type="evidence" value="ECO:0007669"/>
    <property type="project" value="UniProtKB-EC"/>
</dbReference>
<keyword evidence="2 5" id="KW-0808">Transferase</keyword>
<evidence type="ECO:0000256" key="5">
    <source>
        <dbReference type="HAMAP-Rule" id="MF_02126"/>
    </source>
</evidence>
<keyword evidence="8" id="KW-1185">Reference proteome</keyword>
<dbReference type="Gene3D" id="3.40.50.150">
    <property type="entry name" value="Vaccinia Virus protein VP39"/>
    <property type="match status" value="1"/>
</dbReference>
<keyword evidence="3 5" id="KW-0949">S-adenosyl-L-methionine</keyword>
<comment type="catalytic activity">
    <reaction evidence="4 5">
        <text>L-glutaminyl-[peptide chain release factor] + S-adenosyl-L-methionine = N(5)-methyl-L-glutaminyl-[peptide chain release factor] + S-adenosyl-L-homocysteine + H(+)</text>
        <dbReference type="Rhea" id="RHEA:42896"/>
        <dbReference type="Rhea" id="RHEA-COMP:10271"/>
        <dbReference type="Rhea" id="RHEA-COMP:10272"/>
        <dbReference type="ChEBI" id="CHEBI:15378"/>
        <dbReference type="ChEBI" id="CHEBI:30011"/>
        <dbReference type="ChEBI" id="CHEBI:57856"/>
        <dbReference type="ChEBI" id="CHEBI:59789"/>
        <dbReference type="ChEBI" id="CHEBI:61891"/>
        <dbReference type="EC" id="2.1.1.297"/>
    </reaction>
</comment>
<name>A0A0H4PA15_9BACT</name>
<dbReference type="PANTHER" id="PTHR18895:SF74">
    <property type="entry name" value="MTRF1L RELEASE FACTOR GLUTAMINE METHYLTRANSFERASE"/>
    <property type="match status" value="1"/>
</dbReference>
<dbReference type="InterPro" id="IPR007848">
    <property type="entry name" value="Small_mtfrase_dom"/>
</dbReference>
<dbReference type="EMBL" id="CP012040">
    <property type="protein sequence ID" value="AKP51024.1"/>
    <property type="molecule type" value="Genomic_DNA"/>
</dbReference>
<feature type="binding site" evidence="5">
    <location>
        <begin position="116"/>
        <end position="120"/>
    </location>
    <ligand>
        <name>S-adenosyl-L-methionine</name>
        <dbReference type="ChEBI" id="CHEBI:59789"/>
    </ligand>
</feature>
<dbReference type="SUPFAM" id="SSF53335">
    <property type="entry name" value="S-adenosyl-L-methionine-dependent methyltransferases"/>
    <property type="match status" value="1"/>
</dbReference>
<feature type="binding site" evidence="5">
    <location>
        <position position="139"/>
    </location>
    <ligand>
        <name>S-adenosyl-L-methionine</name>
        <dbReference type="ChEBI" id="CHEBI:59789"/>
    </ligand>
</feature>
<comment type="function">
    <text evidence="5">Methylates the class 1 translation termination release factors RF1/PrfA and RF2/PrfB on the glutamine residue of the universally conserved GGQ motif.</text>
</comment>
<protein>
    <recommendedName>
        <fullName evidence="5">Release factor glutamine methyltransferase</fullName>
        <shortName evidence="5">RF MTase</shortName>
        <ecNumber evidence="5">2.1.1.297</ecNumber>
    </recommendedName>
    <alternativeName>
        <fullName evidence="5">N5-glutamine methyltransferase PrmC</fullName>
    </alternativeName>
    <alternativeName>
        <fullName evidence="5">Protein-(glutamine-N5) MTase PrmC</fullName>
    </alternativeName>
    <alternativeName>
        <fullName evidence="5">Protein-glutamine N-methyltransferase PrmC</fullName>
    </alternativeName>
</protein>
<sequence length="286" mass="32252">MNLRTLYKHYLSELTSIYPDSEAKTLVMWIFEAHLSVSRKDILNNSPIGIIPESLEKAFTRLIAGEPIQYVLGEAPFYGRFFHVAPGVLIPRNETEELVQLIVQKHKGKVKILDLGTGSGCIAITLALECAKAEVTAIDISDDALAIAKHNAETLNAKLNFVKKDILQADLQLGTFDLMVSNPPYVLERERSLMQKNVLEHEPQLALFVPDSDPLRFYKAIAKHARENLKSNGYLYFEINEAFGVEVVEQMKLEGFSDIQIYQDINGKDRIVYGKKTELDKSTKPE</sequence>
<keyword evidence="1 5" id="KW-0489">Methyltransferase</keyword>
<comment type="caution">
    <text evidence="5">Lacks conserved residue(s) required for the propagation of feature annotation.</text>
</comment>
<proteinExistence type="inferred from homology"/>
<evidence type="ECO:0000256" key="2">
    <source>
        <dbReference type="ARBA" id="ARBA00022679"/>
    </source>
</evidence>
<dbReference type="InterPro" id="IPR004556">
    <property type="entry name" value="HemK-like"/>
</dbReference>
<feature type="domain" description="Methyltransferase small" evidence="6">
    <location>
        <begin position="98"/>
        <end position="190"/>
    </location>
</feature>
<evidence type="ECO:0000256" key="4">
    <source>
        <dbReference type="ARBA" id="ARBA00048391"/>
    </source>
</evidence>
<evidence type="ECO:0000313" key="7">
    <source>
        <dbReference type="EMBL" id="AKP51024.1"/>
    </source>
</evidence>
<dbReference type="KEGG" id="camu:CA2015_1588"/>
<dbReference type="RefSeq" id="WP_048641413.1">
    <property type="nucleotide sequence ID" value="NZ_CP012040.1"/>
</dbReference>
<dbReference type="STRING" id="320787.CA2015_1588"/>
<evidence type="ECO:0000256" key="3">
    <source>
        <dbReference type="ARBA" id="ARBA00022691"/>
    </source>
</evidence>
<comment type="similarity">
    <text evidence="5">Belongs to the protein N5-glutamine methyltransferase family. PrmC subfamily.</text>
</comment>
<dbReference type="InterPro" id="IPR002052">
    <property type="entry name" value="DNA_methylase_N6_adenine_CS"/>
</dbReference>
<dbReference type="CDD" id="cd02440">
    <property type="entry name" value="AdoMet_MTases"/>
    <property type="match status" value="1"/>
</dbReference>
<accession>A0A0H4PA15</accession>
<dbReference type="Pfam" id="PF05175">
    <property type="entry name" value="MTS"/>
    <property type="match status" value="1"/>
</dbReference>
<dbReference type="GO" id="GO:0003676">
    <property type="term" value="F:nucleic acid binding"/>
    <property type="evidence" value="ECO:0007669"/>
    <property type="project" value="InterPro"/>
</dbReference>
<feature type="binding site" evidence="5">
    <location>
        <position position="182"/>
    </location>
    <ligand>
        <name>S-adenosyl-L-methionine</name>
        <dbReference type="ChEBI" id="CHEBI:59789"/>
    </ligand>
</feature>
<dbReference type="AlphaFoldDB" id="A0A0H4PA15"/>
<dbReference type="Gene3D" id="1.10.8.10">
    <property type="entry name" value="DNA helicase RuvA subunit, C-terminal domain"/>
    <property type="match status" value="1"/>
</dbReference>
<dbReference type="HAMAP" id="MF_02126">
    <property type="entry name" value="RF_methyltr_PrmC"/>
    <property type="match status" value="1"/>
</dbReference>
<gene>
    <name evidence="5" type="primary">prmC</name>
    <name evidence="7" type="ORF">CA2015_1588</name>
</gene>